<evidence type="ECO:0000256" key="3">
    <source>
        <dbReference type="ARBA" id="ARBA00022729"/>
    </source>
</evidence>
<evidence type="ECO:0000256" key="4">
    <source>
        <dbReference type="ARBA" id="ARBA00022989"/>
    </source>
</evidence>
<keyword evidence="11" id="KW-1185">Reference proteome</keyword>
<proteinExistence type="predicted"/>
<comment type="subcellular location">
    <subcellularLocation>
        <location evidence="1">Membrane</location>
        <topology evidence="1">Multi-pass membrane protein</topology>
    </subcellularLocation>
</comment>
<reference evidence="10" key="1">
    <citation type="submission" date="2023-08" db="EMBL/GenBank/DDBJ databases">
        <authorList>
            <person name="Audoor S."/>
            <person name="Bilcke G."/>
        </authorList>
    </citation>
    <scope>NUCLEOTIDE SEQUENCE</scope>
</reference>
<feature type="transmembrane region" description="Helical" evidence="7">
    <location>
        <begin position="443"/>
        <end position="463"/>
    </location>
</feature>
<dbReference type="GO" id="GO:0005794">
    <property type="term" value="C:Golgi apparatus"/>
    <property type="evidence" value="ECO:0007669"/>
    <property type="project" value="TreeGrafter"/>
</dbReference>
<evidence type="ECO:0000256" key="7">
    <source>
        <dbReference type="SAM" id="Phobius"/>
    </source>
</evidence>
<dbReference type="AlphaFoldDB" id="A0AAD2GDK5"/>
<feature type="domain" description="GOST seven transmembrane" evidence="9">
    <location>
        <begin position="253"/>
        <end position="504"/>
    </location>
</feature>
<dbReference type="EMBL" id="CAKOGP040002425">
    <property type="protein sequence ID" value="CAJ1969782.1"/>
    <property type="molecule type" value="Genomic_DNA"/>
</dbReference>
<feature type="transmembrane region" description="Helical" evidence="7">
    <location>
        <begin position="320"/>
        <end position="343"/>
    </location>
</feature>
<evidence type="ECO:0000256" key="8">
    <source>
        <dbReference type="SAM" id="SignalP"/>
    </source>
</evidence>
<keyword evidence="3 8" id="KW-0732">Signal</keyword>
<dbReference type="Proteomes" id="UP001295423">
    <property type="component" value="Unassembled WGS sequence"/>
</dbReference>
<feature type="transmembrane region" description="Helical" evidence="7">
    <location>
        <begin position="403"/>
        <end position="422"/>
    </location>
</feature>
<feature type="region of interest" description="Disordered" evidence="6">
    <location>
        <begin position="522"/>
        <end position="571"/>
    </location>
</feature>
<feature type="chain" id="PRO_5042282545" description="GOST seven transmembrane domain-containing protein" evidence="8">
    <location>
        <begin position="23"/>
        <end position="571"/>
    </location>
</feature>
<dbReference type="PANTHER" id="PTHR21229:SF1">
    <property type="entry name" value="GH17801P"/>
    <property type="match status" value="1"/>
</dbReference>
<evidence type="ECO:0000313" key="11">
    <source>
        <dbReference type="Proteomes" id="UP001295423"/>
    </source>
</evidence>
<dbReference type="InterPro" id="IPR009637">
    <property type="entry name" value="GPR107/GPR108-like"/>
</dbReference>
<sequence>MTIIKSQSWAPLLLCFVGLVLATAVVTAPPQATIKALEEQQIYLPATPTYVTAVVEFFSQPTQLNISHIEFKTISRQDYCQDDSSKNKYCDVSNTVMETSVPRYLHLVLLYQPPGCIKDSTAQMCDWTHLGVGSSNNNNPESKDDVCCTLKKQQAGQCQNLSRLILNPDKLIGQEQSLLVPSKVNKRFALGDHHRQQGHHQNQEQQQGLFDIPTAGEYAFLMANCNENGWDLLSLPRIIVKPTPSYLEGLIDYYASLTFYHFALCLTYVFAIVMAIQDKVLPIQKWLVATMAVAAFDILFKCIDYKYYWDAEPNDSWFNIYTLSVTMSVLKRGFSICIGVMVAKGWGMVCTSLGGSALAIAIFGFLYTGIVFVHDISNAIGEANLENESREQGADLTATEGTLGFVIFFMDIVFAIWILVSIRVTIVHLKSVGRYDQMPHHRILGCLLAVFMLAIAPAWIIQFVDKFEKSPTLTEEQWNYMNATVQGIYTITLTGIASLWIPKRKASNSQQEEAMEMKELNNVTDAYSDNLAPTGEEEDDEDEAIRPIDLDNDGNDPDYPNGLAVENGHLS</sequence>
<evidence type="ECO:0000256" key="2">
    <source>
        <dbReference type="ARBA" id="ARBA00022692"/>
    </source>
</evidence>
<organism evidence="10 11">
    <name type="scientific">Cylindrotheca closterium</name>
    <dbReference type="NCBI Taxonomy" id="2856"/>
    <lineage>
        <taxon>Eukaryota</taxon>
        <taxon>Sar</taxon>
        <taxon>Stramenopiles</taxon>
        <taxon>Ochrophyta</taxon>
        <taxon>Bacillariophyta</taxon>
        <taxon>Bacillariophyceae</taxon>
        <taxon>Bacillariophycidae</taxon>
        <taxon>Bacillariales</taxon>
        <taxon>Bacillariaceae</taxon>
        <taxon>Cylindrotheca</taxon>
    </lineage>
</organism>
<keyword evidence="5 7" id="KW-0472">Membrane</keyword>
<keyword evidence="2 7" id="KW-0812">Transmembrane</keyword>
<feature type="transmembrane region" description="Helical" evidence="7">
    <location>
        <begin position="483"/>
        <end position="501"/>
    </location>
</feature>
<evidence type="ECO:0000256" key="5">
    <source>
        <dbReference type="ARBA" id="ARBA00023136"/>
    </source>
</evidence>
<name>A0AAD2GDK5_9STRA</name>
<dbReference type="GO" id="GO:0016020">
    <property type="term" value="C:membrane"/>
    <property type="evidence" value="ECO:0007669"/>
    <property type="project" value="UniProtKB-SubCell"/>
</dbReference>
<feature type="transmembrane region" description="Helical" evidence="7">
    <location>
        <begin position="286"/>
        <end position="308"/>
    </location>
</feature>
<keyword evidence="4 7" id="KW-1133">Transmembrane helix</keyword>
<dbReference type="PANTHER" id="PTHR21229">
    <property type="entry name" value="LUNG SEVEN TRANSMEMBRANE RECEPTOR"/>
    <property type="match status" value="1"/>
</dbReference>
<feature type="transmembrane region" description="Helical" evidence="7">
    <location>
        <begin position="355"/>
        <end position="374"/>
    </location>
</feature>
<protein>
    <recommendedName>
        <fullName evidence="9">GOST seven transmembrane domain-containing protein</fullName>
    </recommendedName>
</protein>
<feature type="signal peptide" evidence="8">
    <location>
        <begin position="1"/>
        <end position="22"/>
    </location>
</feature>
<evidence type="ECO:0000259" key="9">
    <source>
        <dbReference type="Pfam" id="PF06814"/>
    </source>
</evidence>
<comment type="caution">
    <text evidence="10">The sequence shown here is derived from an EMBL/GenBank/DDBJ whole genome shotgun (WGS) entry which is preliminary data.</text>
</comment>
<evidence type="ECO:0000313" key="10">
    <source>
        <dbReference type="EMBL" id="CAJ1969782.1"/>
    </source>
</evidence>
<evidence type="ECO:0000256" key="6">
    <source>
        <dbReference type="SAM" id="MobiDB-lite"/>
    </source>
</evidence>
<dbReference type="InterPro" id="IPR053937">
    <property type="entry name" value="GOST_TM"/>
</dbReference>
<gene>
    <name evidence="10" type="ORF">CYCCA115_LOCUS23884</name>
</gene>
<accession>A0AAD2GDK5</accession>
<dbReference type="Pfam" id="PF06814">
    <property type="entry name" value="GOST_TM"/>
    <property type="match status" value="1"/>
</dbReference>
<evidence type="ECO:0000256" key="1">
    <source>
        <dbReference type="ARBA" id="ARBA00004141"/>
    </source>
</evidence>
<feature type="transmembrane region" description="Helical" evidence="7">
    <location>
        <begin position="253"/>
        <end position="274"/>
    </location>
</feature>